<dbReference type="Pfam" id="PF26345">
    <property type="entry name" value="ScoMcrA_N"/>
    <property type="match status" value="1"/>
</dbReference>
<dbReference type="PANTHER" id="PTHR37291:SF1">
    <property type="entry name" value="TYPE IV METHYL-DIRECTED RESTRICTION ENZYME ECOKMCRB SUBUNIT"/>
    <property type="match status" value="1"/>
</dbReference>
<evidence type="ECO:0000313" key="5">
    <source>
        <dbReference type="Proteomes" id="UP000184314"/>
    </source>
</evidence>
<dbReference type="PANTHER" id="PTHR37291">
    <property type="entry name" value="5-METHYLCYTOSINE-SPECIFIC RESTRICTION ENZYME B"/>
    <property type="match status" value="1"/>
</dbReference>
<dbReference type="GO" id="GO:0005524">
    <property type="term" value="F:ATP binding"/>
    <property type="evidence" value="ECO:0007669"/>
    <property type="project" value="InterPro"/>
</dbReference>
<dbReference type="AlphaFoldDB" id="A0A1M6TTM0"/>
<dbReference type="Pfam" id="PF07728">
    <property type="entry name" value="AAA_5"/>
    <property type="match status" value="1"/>
</dbReference>
<dbReference type="RefSeq" id="WP_073246359.1">
    <property type="nucleotide sequence ID" value="NZ_FQZX01000003.1"/>
</dbReference>
<dbReference type="InterPro" id="IPR052934">
    <property type="entry name" value="Methyl-DNA_Rec/Restrict_Enz"/>
</dbReference>
<evidence type="ECO:0000313" key="4">
    <source>
        <dbReference type="EMBL" id="SHK60274.1"/>
    </source>
</evidence>
<feature type="domain" description="ATPase dynein-related AAA" evidence="2">
    <location>
        <begin position="553"/>
        <end position="635"/>
    </location>
</feature>
<dbReference type="InterPro" id="IPR015947">
    <property type="entry name" value="PUA-like_sf"/>
</dbReference>
<evidence type="ECO:0000259" key="1">
    <source>
        <dbReference type="Pfam" id="PF01878"/>
    </source>
</evidence>
<dbReference type="InterPro" id="IPR058807">
    <property type="entry name" value="ScoMcrA_N"/>
</dbReference>
<dbReference type="GO" id="GO:0016887">
    <property type="term" value="F:ATP hydrolysis activity"/>
    <property type="evidence" value="ECO:0007669"/>
    <property type="project" value="InterPro"/>
</dbReference>
<dbReference type="InterPro" id="IPR027417">
    <property type="entry name" value="P-loop_NTPase"/>
</dbReference>
<keyword evidence="5" id="KW-1185">Reference proteome</keyword>
<dbReference type="OrthoDB" id="9781481at2"/>
<name>A0A1M6TTM0_9FLAO</name>
<dbReference type="Gene3D" id="3.10.590.10">
    <property type="entry name" value="ph1033 like domains"/>
    <property type="match status" value="1"/>
</dbReference>
<sequence>MFEKVTEEHILKGIKDFNEKGMPNGFGPSSTYDLVFEGKSYPPKAVMAYANFHAVGRKIERYFKGGLGTDCFNAYERNNFSVVPKNQKTQMKNVKLEFAEWLLNKAPDSYHYYLGSSINSVIERLDEINNFFSDRDLFLADEKSYRELINYIKFKNSKEQRLKNKEFYEYDRKNSKGIPMAILGKANYTKFLEQKFSGKVVNYWIFQGSPKIYDVTSALKNGHLKSFKVAAHKENIKIGDKVILWQTGESAGCYALAEVTSEVAAFEEEPIEKNYYLNPEESAVTERVRIDIEYLLLEHPVLQKDIRGDKAFNAFKAGNQGTNFSATEQEYNAILRLAENNYRSIENKKTTQIAMSKYPLNQILYGPPGTGKTYRTKDIALNILGVNTQDLSREAINDYFTQNVDKGNIVFTTFHQSMSYEDFVEGIKPVVGSEGLTYEVVPGIFKKLCLPVYRALVPGDVFGSRNQYEIFSVTDSVLTLKRESGFLPLAMDFVNEIISEFKNGNLSIDDFGSTNRDGLYHKLPTKWDKYLFGYDSIYKGLVKYVTSNEKNKTQAILPKVLIIDEINRGNVSAIFGELITLIEKDKRLGGDEALMVKLPYSKEYFGVPSNLYIIGTMNTADRSVEALDSALRRRFSFSETPPIPEYIKEYGHAQNGFIEEIDLVKLLSTINKRIEKLLDKDHAIGHSYFLKINSIKGLKAVIANKVIPLLQEYFYGDYGKIGLVMGPGFIVSNEEASGDEFFAPFDYEASSLLERQVYTVQNAVDMSNEEFKKALFELLG</sequence>
<dbReference type="InterPro" id="IPR002740">
    <property type="entry name" value="EVE_domain"/>
</dbReference>
<dbReference type="SUPFAM" id="SSF52540">
    <property type="entry name" value="P-loop containing nucleoside triphosphate hydrolases"/>
    <property type="match status" value="1"/>
</dbReference>
<dbReference type="SUPFAM" id="SSF88697">
    <property type="entry name" value="PUA domain-like"/>
    <property type="match status" value="1"/>
</dbReference>
<evidence type="ECO:0000259" key="3">
    <source>
        <dbReference type="Pfam" id="PF26345"/>
    </source>
</evidence>
<dbReference type="Proteomes" id="UP000184314">
    <property type="component" value="Unassembled WGS sequence"/>
</dbReference>
<dbReference type="EMBL" id="FQZX01000003">
    <property type="protein sequence ID" value="SHK60274.1"/>
    <property type="molecule type" value="Genomic_DNA"/>
</dbReference>
<dbReference type="Gene3D" id="3.40.50.300">
    <property type="entry name" value="P-loop containing nucleotide triphosphate hydrolases"/>
    <property type="match status" value="2"/>
</dbReference>
<gene>
    <name evidence="4" type="ORF">SAMN04488007_3360</name>
</gene>
<accession>A0A1M6TTM0</accession>
<organism evidence="4 5">
    <name type="scientific">Maribacter aquivivus</name>
    <dbReference type="NCBI Taxonomy" id="228958"/>
    <lineage>
        <taxon>Bacteria</taxon>
        <taxon>Pseudomonadati</taxon>
        <taxon>Bacteroidota</taxon>
        <taxon>Flavobacteriia</taxon>
        <taxon>Flavobacteriales</taxon>
        <taxon>Flavobacteriaceae</taxon>
        <taxon>Maribacter</taxon>
    </lineage>
</organism>
<reference evidence="5" key="1">
    <citation type="submission" date="2016-11" db="EMBL/GenBank/DDBJ databases">
        <authorList>
            <person name="Varghese N."/>
            <person name="Submissions S."/>
        </authorList>
    </citation>
    <scope>NUCLEOTIDE SEQUENCE [LARGE SCALE GENOMIC DNA]</scope>
    <source>
        <strain evidence="5">DSM 16478</strain>
    </source>
</reference>
<dbReference type="InterPro" id="IPR011704">
    <property type="entry name" value="ATPase_dyneun-rel_AAA"/>
</dbReference>
<feature type="domain" description="EVE" evidence="1">
    <location>
        <begin position="202"/>
        <end position="335"/>
    </location>
</feature>
<protein>
    <submittedName>
        <fullName evidence="4">AAA domain (Dynein-related subfamily)</fullName>
    </submittedName>
</protein>
<proteinExistence type="predicted"/>
<dbReference type="STRING" id="228958.SAMN04488007_3360"/>
<dbReference type="Pfam" id="PF01878">
    <property type="entry name" value="EVE"/>
    <property type="match status" value="1"/>
</dbReference>
<evidence type="ECO:0000259" key="2">
    <source>
        <dbReference type="Pfam" id="PF07728"/>
    </source>
</evidence>
<feature type="domain" description="ScoMcrA-like N-terminal head" evidence="3">
    <location>
        <begin position="4"/>
        <end position="66"/>
    </location>
</feature>